<organism evidence="2 3">
    <name type="scientific">Phaseolus angularis</name>
    <name type="common">Azuki bean</name>
    <name type="synonym">Vigna angularis</name>
    <dbReference type="NCBI Taxonomy" id="3914"/>
    <lineage>
        <taxon>Eukaryota</taxon>
        <taxon>Viridiplantae</taxon>
        <taxon>Streptophyta</taxon>
        <taxon>Embryophyta</taxon>
        <taxon>Tracheophyta</taxon>
        <taxon>Spermatophyta</taxon>
        <taxon>Magnoliopsida</taxon>
        <taxon>eudicotyledons</taxon>
        <taxon>Gunneridae</taxon>
        <taxon>Pentapetalae</taxon>
        <taxon>rosids</taxon>
        <taxon>fabids</taxon>
        <taxon>Fabales</taxon>
        <taxon>Fabaceae</taxon>
        <taxon>Papilionoideae</taxon>
        <taxon>50 kb inversion clade</taxon>
        <taxon>NPAAA clade</taxon>
        <taxon>indigoferoid/millettioid clade</taxon>
        <taxon>Phaseoleae</taxon>
        <taxon>Vigna</taxon>
    </lineage>
</organism>
<evidence type="ECO:0000313" key="3">
    <source>
        <dbReference type="Proteomes" id="UP000053144"/>
    </source>
</evidence>
<proteinExistence type="predicted"/>
<name>A0A0L9UXP8_PHAAN</name>
<dbReference type="EMBL" id="CM003377">
    <property type="protein sequence ID" value="KOM47538.1"/>
    <property type="molecule type" value="Genomic_DNA"/>
</dbReference>
<dbReference type="Proteomes" id="UP000053144">
    <property type="component" value="Chromosome 7"/>
</dbReference>
<dbReference type="AlphaFoldDB" id="A0A0L9UXP8"/>
<feature type="region of interest" description="Disordered" evidence="1">
    <location>
        <begin position="107"/>
        <end position="183"/>
    </location>
</feature>
<feature type="compositionally biased region" description="Polar residues" evidence="1">
    <location>
        <begin position="130"/>
        <end position="144"/>
    </location>
</feature>
<evidence type="ECO:0000313" key="2">
    <source>
        <dbReference type="EMBL" id="KOM47538.1"/>
    </source>
</evidence>
<protein>
    <submittedName>
        <fullName evidence="2">Uncharacterized protein</fullName>
    </submittedName>
</protein>
<accession>A0A0L9UXP8</accession>
<evidence type="ECO:0000256" key="1">
    <source>
        <dbReference type="SAM" id="MobiDB-lite"/>
    </source>
</evidence>
<feature type="compositionally biased region" description="Basic and acidic residues" evidence="1">
    <location>
        <begin position="145"/>
        <end position="160"/>
    </location>
</feature>
<sequence>MPCHHLLQPSEIETLIPNPNPSRRSAFASSTVTASSTFSHHRTIRNHDATSSPDLQHHFLQTATIASPSSRYHAVSRRRTATTVMRNLHASLQGTIIILIGSQVTTQSRRRNDHHNASIMHHSAPPHLQISKSRTRIASSLSHNLHSENQEPETQRRAASDTRFSSSAQEQKGKPFPQSETPN</sequence>
<dbReference type="Gramene" id="KOM47538">
    <property type="protein sequence ID" value="KOM47538"/>
    <property type="gene ID" value="LR48_Vigan07g124200"/>
</dbReference>
<gene>
    <name evidence="2" type="ORF">LR48_Vigan07g124200</name>
</gene>
<reference evidence="3" key="1">
    <citation type="journal article" date="2015" name="Proc. Natl. Acad. Sci. U.S.A.">
        <title>Genome sequencing of adzuki bean (Vigna angularis) provides insight into high starch and low fat accumulation and domestication.</title>
        <authorList>
            <person name="Yang K."/>
            <person name="Tian Z."/>
            <person name="Chen C."/>
            <person name="Luo L."/>
            <person name="Zhao B."/>
            <person name="Wang Z."/>
            <person name="Yu L."/>
            <person name="Li Y."/>
            <person name="Sun Y."/>
            <person name="Li W."/>
            <person name="Chen Y."/>
            <person name="Li Y."/>
            <person name="Zhang Y."/>
            <person name="Ai D."/>
            <person name="Zhao J."/>
            <person name="Shang C."/>
            <person name="Ma Y."/>
            <person name="Wu B."/>
            <person name="Wang M."/>
            <person name="Gao L."/>
            <person name="Sun D."/>
            <person name="Zhang P."/>
            <person name="Guo F."/>
            <person name="Wang W."/>
            <person name="Li Y."/>
            <person name="Wang J."/>
            <person name="Varshney R.K."/>
            <person name="Wang J."/>
            <person name="Ling H.Q."/>
            <person name="Wan P."/>
        </authorList>
    </citation>
    <scope>NUCLEOTIDE SEQUENCE</scope>
    <source>
        <strain evidence="3">cv. Jingnong 6</strain>
    </source>
</reference>